<dbReference type="SUPFAM" id="SSF53098">
    <property type="entry name" value="Ribonuclease H-like"/>
    <property type="match status" value="1"/>
</dbReference>
<dbReference type="EMBL" id="GGMR01010073">
    <property type="protein sequence ID" value="MBY22692.1"/>
    <property type="molecule type" value="Transcribed_RNA"/>
</dbReference>
<dbReference type="AlphaFoldDB" id="A0A2S2P053"/>
<protein>
    <submittedName>
        <fullName evidence="3">Uncharacterized transposon-derived protein F54H12.3</fullName>
    </submittedName>
</protein>
<dbReference type="InterPro" id="IPR001584">
    <property type="entry name" value="Integrase_cat-core"/>
</dbReference>
<dbReference type="PROSITE" id="PS50994">
    <property type="entry name" value="INTEGRASE"/>
    <property type="match status" value="1"/>
</dbReference>
<dbReference type="PANTHER" id="PTHR46585">
    <property type="entry name" value="INTEGRASE CORE DOMAIN CONTAINING PROTEIN"/>
    <property type="match status" value="1"/>
</dbReference>
<name>A0A2S2P053_SCHGA</name>
<dbReference type="GO" id="GO:0005694">
    <property type="term" value="C:chromosome"/>
    <property type="evidence" value="ECO:0007669"/>
    <property type="project" value="UniProtKB-ARBA"/>
</dbReference>
<dbReference type="Gene3D" id="2.40.50.40">
    <property type="match status" value="1"/>
</dbReference>
<dbReference type="SUPFAM" id="SSF54160">
    <property type="entry name" value="Chromo domain-like"/>
    <property type="match status" value="1"/>
</dbReference>
<dbReference type="CDD" id="cd00024">
    <property type="entry name" value="CD_CSD"/>
    <property type="match status" value="1"/>
</dbReference>
<sequence>MKACIVERFNRTLKEKMFREFTARGSHEWISILPTLLREYNNSKHRTIGMTPVQADFNPLTVEIKQREINNVKIKFKVGDSVRISTQKGVFTKGYLPNWSTEIFEIIKINKTSPVTYQLRDYTGKPIAGCFYSEEIHRTNHRNEYLIEKIIRRKGSEVFVKWLGFDASHNSWIKASDLKL</sequence>
<evidence type="ECO:0000313" key="3">
    <source>
        <dbReference type="EMBL" id="MBY22692.1"/>
    </source>
</evidence>
<dbReference type="PROSITE" id="PS50013">
    <property type="entry name" value="CHROMO_2"/>
    <property type="match status" value="1"/>
</dbReference>
<feature type="domain" description="Integrase catalytic" evidence="2">
    <location>
        <begin position="1"/>
        <end position="60"/>
    </location>
</feature>
<proteinExistence type="predicted"/>
<dbReference type="InterPro" id="IPR036397">
    <property type="entry name" value="RNaseH_sf"/>
</dbReference>
<dbReference type="Gene3D" id="3.30.420.10">
    <property type="entry name" value="Ribonuclease H-like superfamily/Ribonuclease H"/>
    <property type="match status" value="1"/>
</dbReference>
<feature type="domain" description="Chromo" evidence="1">
    <location>
        <begin position="145"/>
        <end position="180"/>
    </location>
</feature>
<dbReference type="GO" id="GO:0015074">
    <property type="term" value="P:DNA integration"/>
    <property type="evidence" value="ECO:0007669"/>
    <property type="project" value="InterPro"/>
</dbReference>
<dbReference type="PANTHER" id="PTHR46585:SF1">
    <property type="entry name" value="CHROMO DOMAIN-CONTAINING PROTEIN"/>
    <property type="match status" value="1"/>
</dbReference>
<dbReference type="InterPro" id="IPR000953">
    <property type="entry name" value="Chromo/chromo_shadow_dom"/>
</dbReference>
<organism evidence="3">
    <name type="scientific">Schizaphis graminum</name>
    <name type="common">Green bug aphid</name>
    <dbReference type="NCBI Taxonomy" id="13262"/>
    <lineage>
        <taxon>Eukaryota</taxon>
        <taxon>Metazoa</taxon>
        <taxon>Ecdysozoa</taxon>
        <taxon>Arthropoda</taxon>
        <taxon>Hexapoda</taxon>
        <taxon>Insecta</taxon>
        <taxon>Pterygota</taxon>
        <taxon>Neoptera</taxon>
        <taxon>Paraneoptera</taxon>
        <taxon>Hemiptera</taxon>
        <taxon>Sternorrhyncha</taxon>
        <taxon>Aphidomorpha</taxon>
        <taxon>Aphidoidea</taxon>
        <taxon>Aphididae</taxon>
        <taxon>Aphidini</taxon>
        <taxon>Schizaphis</taxon>
    </lineage>
</organism>
<dbReference type="GO" id="GO:0003676">
    <property type="term" value="F:nucleic acid binding"/>
    <property type="evidence" value="ECO:0007669"/>
    <property type="project" value="InterPro"/>
</dbReference>
<accession>A0A2S2P053</accession>
<gene>
    <name evidence="3" type="primary">F54H12.3_0</name>
    <name evidence="3" type="ORF">g.10955</name>
</gene>
<evidence type="ECO:0000259" key="1">
    <source>
        <dbReference type="PROSITE" id="PS50013"/>
    </source>
</evidence>
<dbReference type="InterPro" id="IPR016197">
    <property type="entry name" value="Chromo-like_dom_sf"/>
</dbReference>
<dbReference type="InterPro" id="IPR012337">
    <property type="entry name" value="RNaseH-like_sf"/>
</dbReference>
<reference evidence="3" key="1">
    <citation type="submission" date="2018-04" db="EMBL/GenBank/DDBJ databases">
        <title>Transcriptome of Schizaphis graminum biotype I.</title>
        <authorList>
            <person name="Scully E.D."/>
            <person name="Geib S.M."/>
            <person name="Palmer N.A."/>
            <person name="Koch K."/>
            <person name="Bradshaw J."/>
            <person name="Heng-Moss T."/>
            <person name="Sarath G."/>
        </authorList>
    </citation>
    <scope>NUCLEOTIDE SEQUENCE</scope>
</reference>
<evidence type="ECO:0000259" key="2">
    <source>
        <dbReference type="PROSITE" id="PS50994"/>
    </source>
</evidence>